<sequence length="302" mass="32540">MKLDGLIAAVHTPMHDDCSVNYGRVPAQAAHLAKLGVRGVFVGGTTGECQSLTTGEREKLFGAWGGAARDNGQTFVAHVGHNSLPDAQTLVRAAHDSGADAISAMAPTFFKPADAGALCDWFVELTRPASGMPFYFYDIPTMSGVTVDTRKFLDLAGERLPAFAGVKYSNPDDDLLQACLRNNGGTVSILYGIDERLLDGLTMGCQGAVGSTYNFAAPLYRKIKAAFDEGNLDSARENQARSVEMIRRMYECDFIPAAKAVMAIVGVDCGPVRPPLQRLAPEKIDQLRRDLDAMGFFAWAVR</sequence>
<keyword evidence="3" id="KW-0456">Lyase</keyword>
<evidence type="ECO:0000256" key="1">
    <source>
        <dbReference type="ARBA" id="ARBA00004496"/>
    </source>
</evidence>
<dbReference type="GO" id="GO:0016829">
    <property type="term" value="F:lyase activity"/>
    <property type="evidence" value="ECO:0007669"/>
    <property type="project" value="UniProtKB-KW"/>
</dbReference>
<dbReference type="InterPro" id="IPR002220">
    <property type="entry name" value="DapA-like"/>
</dbReference>
<dbReference type="PRINTS" id="PR00146">
    <property type="entry name" value="DHPICSNTHASE"/>
</dbReference>
<evidence type="ECO:0000313" key="5">
    <source>
        <dbReference type="EMBL" id="SVB47077.1"/>
    </source>
</evidence>
<organism evidence="5">
    <name type="scientific">marine metagenome</name>
    <dbReference type="NCBI Taxonomy" id="408172"/>
    <lineage>
        <taxon>unclassified sequences</taxon>
        <taxon>metagenomes</taxon>
        <taxon>ecological metagenomes</taxon>
    </lineage>
</organism>
<protein>
    <recommendedName>
        <fullName evidence="6">N-acetylneuraminate lyase</fullName>
    </recommendedName>
</protein>
<evidence type="ECO:0000256" key="4">
    <source>
        <dbReference type="ARBA" id="ARBA00023277"/>
    </source>
</evidence>
<keyword evidence="4" id="KW-0119">Carbohydrate metabolism</keyword>
<dbReference type="GO" id="GO:0005737">
    <property type="term" value="C:cytoplasm"/>
    <property type="evidence" value="ECO:0007669"/>
    <property type="project" value="UniProtKB-SubCell"/>
</dbReference>
<dbReference type="PANTHER" id="PTHR12128:SF21">
    <property type="entry name" value="N-ACETYLNEURAMINATE LYASE"/>
    <property type="match status" value="1"/>
</dbReference>
<dbReference type="SMART" id="SM01130">
    <property type="entry name" value="DHDPS"/>
    <property type="match status" value="1"/>
</dbReference>
<evidence type="ECO:0008006" key="6">
    <source>
        <dbReference type="Google" id="ProtNLM"/>
    </source>
</evidence>
<dbReference type="Gene3D" id="3.20.20.70">
    <property type="entry name" value="Aldolase class I"/>
    <property type="match status" value="1"/>
</dbReference>
<name>A0A382EB36_9ZZZZ</name>
<dbReference type="EMBL" id="UINC01043273">
    <property type="protein sequence ID" value="SVB47077.1"/>
    <property type="molecule type" value="Genomic_DNA"/>
</dbReference>
<proteinExistence type="predicted"/>
<reference evidence="5" key="1">
    <citation type="submission" date="2018-05" db="EMBL/GenBank/DDBJ databases">
        <authorList>
            <person name="Lanie J.A."/>
            <person name="Ng W.-L."/>
            <person name="Kazmierczak K.M."/>
            <person name="Andrzejewski T.M."/>
            <person name="Davidsen T.M."/>
            <person name="Wayne K.J."/>
            <person name="Tettelin H."/>
            <person name="Glass J.I."/>
            <person name="Rusch D."/>
            <person name="Podicherti R."/>
            <person name="Tsui H.-C.T."/>
            <person name="Winkler M.E."/>
        </authorList>
    </citation>
    <scope>NUCLEOTIDE SEQUENCE</scope>
</reference>
<dbReference type="AlphaFoldDB" id="A0A382EB36"/>
<gene>
    <name evidence="5" type="ORF">METZ01_LOCUS199931</name>
</gene>
<accession>A0A382EB36</accession>
<keyword evidence="2" id="KW-0963">Cytoplasm</keyword>
<dbReference type="SUPFAM" id="SSF51569">
    <property type="entry name" value="Aldolase"/>
    <property type="match status" value="1"/>
</dbReference>
<evidence type="ECO:0000256" key="3">
    <source>
        <dbReference type="ARBA" id="ARBA00023239"/>
    </source>
</evidence>
<dbReference type="Pfam" id="PF00701">
    <property type="entry name" value="DHDPS"/>
    <property type="match status" value="1"/>
</dbReference>
<comment type="subcellular location">
    <subcellularLocation>
        <location evidence="1">Cytoplasm</location>
    </subcellularLocation>
</comment>
<dbReference type="InterPro" id="IPR013785">
    <property type="entry name" value="Aldolase_TIM"/>
</dbReference>
<dbReference type="PIRSF" id="PIRSF001365">
    <property type="entry name" value="DHDPS"/>
    <property type="match status" value="1"/>
</dbReference>
<dbReference type="PANTHER" id="PTHR12128">
    <property type="entry name" value="DIHYDRODIPICOLINATE SYNTHASE"/>
    <property type="match status" value="1"/>
</dbReference>
<evidence type="ECO:0000256" key="2">
    <source>
        <dbReference type="ARBA" id="ARBA00022490"/>
    </source>
</evidence>